<dbReference type="PANTHER" id="PTHR12677">
    <property type="entry name" value="GOLGI APPARATUS MEMBRANE PROTEIN TVP38-RELATED"/>
    <property type="match status" value="1"/>
</dbReference>
<dbReference type="GO" id="GO:0005886">
    <property type="term" value="C:plasma membrane"/>
    <property type="evidence" value="ECO:0007669"/>
    <property type="project" value="UniProtKB-SubCell"/>
</dbReference>
<evidence type="ECO:0000256" key="7">
    <source>
        <dbReference type="RuleBase" id="RU366058"/>
    </source>
</evidence>
<reference evidence="10 11" key="1">
    <citation type="submission" date="2018-06" db="EMBL/GenBank/DDBJ databases">
        <authorList>
            <consortium name="Pathogen Informatics"/>
            <person name="Doyle S."/>
        </authorList>
    </citation>
    <scope>NUCLEOTIDE SEQUENCE [LARGE SCALE GENOMIC DNA]</scope>
    <source>
        <strain evidence="10 11">NCTC10288</strain>
    </source>
</reference>
<evidence type="ECO:0000313" key="9">
    <source>
        <dbReference type="EMBL" id="QPS60862.1"/>
    </source>
</evidence>
<evidence type="ECO:0000256" key="5">
    <source>
        <dbReference type="ARBA" id="ARBA00022989"/>
    </source>
</evidence>
<keyword evidence="12" id="KW-1185">Reference proteome</keyword>
<evidence type="ECO:0000313" key="12">
    <source>
        <dbReference type="Proteomes" id="UP000594905"/>
    </source>
</evidence>
<feature type="transmembrane region" description="Helical" evidence="7">
    <location>
        <begin position="32"/>
        <end position="52"/>
    </location>
</feature>
<name>A0A2X4RDG2_9CORY</name>
<organism evidence="10 11">
    <name type="scientific">Corynebacterium minutissimum</name>
    <dbReference type="NCBI Taxonomy" id="38301"/>
    <lineage>
        <taxon>Bacteria</taxon>
        <taxon>Bacillati</taxon>
        <taxon>Actinomycetota</taxon>
        <taxon>Actinomycetes</taxon>
        <taxon>Mycobacteriales</taxon>
        <taxon>Corynebacteriaceae</taxon>
        <taxon>Corynebacterium</taxon>
    </lineage>
</organism>
<keyword evidence="3 7" id="KW-1003">Cell membrane</keyword>
<gene>
    <name evidence="9" type="ORF">I6G51_08050</name>
    <name evidence="10" type="ORF">NCTC10288_01283</name>
</gene>
<evidence type="ECO:0000256" key="2">
    <source>
        <dbReference type="ARBA" id="ARBA00008640"/>
    </source>
</evidence>
<comment type="similarity">
    <text evidence="2 7">Belongs to the TVP38/TMEM64 family.</text>
</comment>
<evidence type="ECO:0000256" key="3">
    <source>
        <dbReference type="ARBA" id="ARBA00022475"/>
    </source>
</evidence>
<dbReference type="InterPro" id="IPR015414">
    <property type="entry name" value="TMEM64"/>
</dbReference>
<feature type="transmembrane region" description="Helical" evidence="7">
    <location>
        <begin position="210"/>
        <end position="228"/>
    </location>
</feature>
<dbReference type="EMBL" id="CP065689">
    <property type="protein sequence ID" value="QPS60862.1"/>
    <property type="molecule type" value="Genomic_DNA"/>
</dbReference>
<dbReference type="EMBL" id="LS483460">
    <property type="protein sequence ID" value="SQH99979.1"/>
    <property type="molecule type" value="Genomic_DNA"/>
</dbReference>
<evidence type="ECO:0000256" key="1">
    <source>
        <dbReference type="ARBA" id="ARBA00004651"/>
    </source>
</evidence>
<feature type="transmembrane region" description="Helical" evidence="7">
    <location>
        <begin position="96"/>
        <end position="121"/>
    </location>
</feature>
<protein>
    <recommendedName>
        <fullName evidence="7">TVP38/TMEM64 family membrane protein</fullName>
    </recommendedName>
</protein>
<evidence type="ECO:0000256" key="6">
    <source>
        <dbReference type="ARBA" id="ARBA00023136"/>
    </source>
</evidence>
<dbReference type="PANTHER" id="PTHR12677:SF59">
    <property type="entry name" value="GOLGI APPARATUS MEMBRANE PROTEIN TVP38-RELATED"/>
    <property type="match status" value="1"/>
</dbReference>
<reference evidence="9 12" key="2">
    <citation type="submission" date="2020-12" db="EMBL/GenBank/DDBJ databases">
        <title>FDA dAtabase for Regulatory Grade micrObial Sequences (FDA-ARGOS): Supporting development and validation of Infectious Disease Dx tests.</title>
        <authorList>
            <person name="Sproer C."/>
            <person name="Gronow S."/>
            <person name="Severitt S."/>
            <person name="Schroder I."/>
            <person name="Tallon L."/>
            <person name="Sadzewicz L."/>
            <person name="Zhao X."/>
            <person name="Boylan J."/>
            <person name="Ott S."/>
            <person name="Bowen H."/>
            <person name="Vavikolanu K."/>
            <person name="Mehta A."/>
            <person name="Aluvathingal J."/>
            <person name="Nadendla S."/>
            <person name="Lowell S."/>
            <person name="Myers T."/>
            <person name="Yan Y."/>
            <person name="Sichtig H."/>
        </authorList>
    </citation>
    <scope>NUCLEOTIDE SEQUENCE [LARGE SCALE GENOMIC DNA]</scope>
    <source>
        <strain evidence="9 12">FDAARGOS_894</strain>
    </source>
</reference>
<proteinExistence type="inferred from homology"/>
<feature type="transmembrane region" description="Helical" evidence="7">
    <location>
        <begin position="178"/>
        <end position="198"/>
    </location>
</feature>
<dbReference type="InterPro" id="IPR032816">
    <property type="entry name" value="VTT_dom"/>
</dbReference>
<dbReference type="KEGG" id="cmin:NCTC10288_01283"/>
<dbReference type="RefSeq" id="WP_039675521.1">
    <property type="nucleotide sequence ID" value="NZ_CP065689.1"/>
</dbReference>
<dbReference type="Proteomes" id="UP000594905">
    <property type="component" value="Chromosome"/>
</dbReference>
<evidence type="ECO:0000259" key="8">
    <source>
        <dbReference type="Pfam" id="PF09335"/>
    </source>
</evidence>
<dbReference type="AlphaFoldDB" id="A0A2X4RDG2"/>
<evidence type="ECO:0000256" key="4">
    <source>
        <dbReference type="ARBA" id="ARBA00022692"/>
    </source>
</evidence>
<feature type="transmembrane region" description="Helical" evidence="7">
    <location>
        <begin position="150"/>
        <end position="172"/>
    </location>
</feature>
<accession>A0A2X4RDG2</accession>
<dbReference type="OrthoDB" id="5242213at2"/>
<evidence type="ECO:0000313" key="10">
    <source>
        <dbReference type="EMBL" id="SQH99979.1"/>
    </source>
</evidence>
<feature type="transmembrane region" description="Helical" evidence="7">
    <location>
        <begin position="64"/>
        <end position="84"/>
    </location>
</feature>
<evidence type="ECO:0000313" key="11">
    <source>
        <dbReference type="Proteomes" id="UP000249264"/>
    </source>
</evidence>
<feature type="domain" description="VTT" evidence="8">
    <location>
        <begin position="84"/>
        <end position="201"/>
    </location>
</feature>
<keyword evidence="5 7" id="KW-1133">Transmembrane helix</keyword>
<sequence length="246" mass="26422">MGSRWIHNAGDFLRSLGCAAWNSVRAWSWRRWILVSVGCVTLIAAAVLVDVPDIAALRQWSEHLGPWFVVAFTAAYVLFTQFPIPRTVWTVAAGLLFGPWLGLGVSLVALTMSATLSLIVVRSLLGEWIRPHLSHPAVFTINTRLERRGWLAIASLRLVAGVPFCLVNYVAALTPIPIAHFALATLIGSIPTTAIGVFFGDALAGHADPLTIVALLVAAALGVAGLVLDTRLPAGPTMNTQVKYKE</sequence>
<dbReference type="Proteomes" id="UP000249264">
    <property type="component" value="Chromosome 1"/>
</dbReference>
<dbReference type="GeneID" id="70783187"/>
<comment type="subcellular location">
    <subcellularLocation>
        <location evidence="1 7">Cell membrane</location>
        <topology evidence="1 7">Multi-pass membrane protein</topology>
    </subcellularLocation>
</comment>
<dbReference type="Pfam" id="PF09335">
    <property type="entry name" value="VTT_dom"/>
    <property type="match status" value="1"/>
</dbReference>
<keyword evidence="6 7" id="KW-0472">Membrane</keyword>
<keyword evidence="4 7" id="KW-0812">Transmembrane</keyword>